<keyword evidence="3" id="KW-1185">Reference proteome</keyword>
<comment type="caution">
    <text evidence="2">The sequence shown here is derived from an EMBL/GenBank/DDBJ whole genome shotgun (WGS) entry which is preliminary data.</text>
</comment>
<organism evidence="2 3">
    <name type="scientific">Cardiocondyla obscurior</name>
    <dbReference type="NCBI Taxonomy" id="286306"/>
    <lineage>
        <taxon>Eukaryota</taxon>
        <taxon>Metazoa</taxon>
        <taxon>Ecdysozoa</taxon>
        <taxon>Arthropoda</taxon>
        <taxon>Hexapoda</taxon>
        <taxon>Insecta</taxon>
        <taxon>Pterygota</taxon>
        <taxon>Neoptera</taxon>
        <taxon>Endopterygota</taxon>
        <taxon>Hymenoptera</taxon>
        <taxon>Apocrita</taxon>
        <taxon>Aculeata</taxon>
        <taxon>Formicoidea</taxon>
        <taxon>Formicidae</taxon>
        <taxon>Myrmicinae</taxon>
        <taxon>Cardiocondyla</taxon>
    </lineage>
</organism>
<dbReference type="EMBL" id="JADYXP020000003">
    <property type="protein sequence ID" value="KAL0128630.1"/>
    <property type="molecule type" value="Genomic_DNA"/>
</dbReference>
<protein>
    <submittedName>
        <fullName evidence="2">Uncharacterized protein</fullName>
    </submittedName>
</protein>
<evidence type="ECO:0000313" key="3">
    <source>
        <dbReference type="Proteomes" id="UP001430953"/>
    </source>
</evidence>
<dbReference type="Proteomes" id="UP001430953">
    <property type="component" value="Unassembled WGS sequence"/>
</dbReference>
<reference evidence="2 3" key="1">
    <citation type="submission" date="2023-03" db="EMBL/GenBank/DDBJ databases">
        <title>High recombination rates correlate with genetic variation in Cardiocondyla obscurior ants.</title>
        <authorList>
            <person name="Errbii M."/>
        </authorList>
    </citation>
    <scope>NUCLEOTIDE SEQUENCE [LARGE SCALE GENOMIC DNA]</scope>
    <source>
        <strain evidence="2">Alpha-2009</strain>
        <tissue evidence="2">Whole body</tissue>
    </source>
</reference>
<sequence length="159" mass="17205">MKRGDFGNASRSVATFCRASVKSSVAKYHISFKFNGSDETRAIVSIKSRSNRVTRLLGAVSARDTQRASGENVKRPNCISSGNSKNHRAPRSLILDPCNDARPPGSSFAGMIFCLSARSIPTGMARCGDHSRLPLPRSLHRSTDSRANAIEVSITLVKN</sequence>
<feature type="region of interest" description="Disordered" evidence="1">
    <location>
        <begin position="67"/>
        <end position="86"/>
    </location>
</feature>
<name>A0AAW2GLP1_9HYME</name>
<dbReference type="AlphaFoldDB" id="A0AAW2GLP1"/>
<gene>
    <name evidence="2" type="ORF">PUN28_003781</name>
</gene>
<proteinExistence type="predicted"/>
<accession>A0AAW2GLP1</accession>
<evidence type="ECO:0000256" key="1">
    <source>
        <dbReference type="SAM" id="MobiDB-lite"/>
    </source>
</evidence>
<evidence type="ECO:0000313" key="2">
    <source>
        <dbReference type="EMBL" id="KAL0128630.1"/>
    </source>
</evidence>